<accession>A0A7R9AHW0</accession>
<evidence type="ECO:0000256" key="1">
    <source>
        <dbReference type="SAM" id="MobiDB-lite"/>
    </source>
</evidence>
<keyword evidence="3" id="KW-1185">Reference proteome</keyword>
<organism evidence="2">
    <name type="scientific">Darwinula stevensoni</name>
    <dbReference type="NCBI Taxonomy" id="69355"/>
    <lineage>
        <taxon>Eukaryota</taxon>
        <taxon>Metazoa</taxon>
        <taxon>Ecdysozoa</taxon>
        <taxon>Arthropoda</taxon>
        <taxon>Crustacea</taxon>
        <taxon>Oligostraca</taxon>
        <taxon>Ostracoda</taxon>
        <taxon>Podocopa</taxon>
        <taxon>Podocopida</taxon>
        <taxon>Darwinulocopina</taxon>
        <taxon>Darwinuloidea</taxon>
        <taxon>Darwinulidae</taxon>
        <taxon>Darwinula</taxon>
    </lineage>
</organism>
<dbReference type="AlphaFoldDB" id="A0A7R9AHW0"/>
<protein>
    <submittedName>
        <fullName evidence="2">Uncharacterized protein</fullName>
    </submittedName>
</protein>
<reference evidence="2" key="1">
    <citation type="submission" date="2020-11" db="EMBL/GenBank/DDBJ databases">
        <authorList>
            <person name="Tran Van P."/>
        </authorList>
    </citation>
    <scope>NUCLEOTIDE SEQUENCE</scope>
</reference>
<sequence length="49" mass="5750">MTMSQKCSPFQSIRQKPAWSSSRRRTSLMSCWSQQFVKMLVFLLIPSSH</sequence>
<feature type="non-terminal residue" evidence="2">
    <location>
        <position position="49"/>
    </location>
</feature>
<feature type="region of interest" description="Disordered" evidence="1">
    <location>
        <begin position="1"/>
        <end position="21"/>
    </location>
</feature>
<name>A0A7R9AHW0_9CRUS</name>
<dbReference type="EMBL" id="CAJPEV010010807">
    <property type="protein sequence ID" value="CAG0906092.1"/>
    <property type="molecule type" value="Genomic_DNA"/>
</dbReference>
<evidence type="ECO:0000313" key="3">
    <source>
        <dbReference type="Proteomes" id="UP000677054"/>
    </source>
</evidence>
<evidence type="ECO:0000313" key="2">
    <source>
        <dbReference type="EMBL" id="CAD7254601.1"/>
    </source>
</evidence>
<dbReference type="Proteomes" id="UP000677054">
    <property type="component" value="Unassembled WGS sequence"/>
</dbReference>
<proteinExistence type="predicted"/>
<gene>
    <name evidence="2" type="ORF">DSTB1V02_LOCUS14347</name>
</gene>
<dbReference type="EMBL" id="LR910325">
    <property type="protein sequence ID" value="CAD7254601.1"/>
    <property type="molecule type" value="Genomic_DNA"/>
</dbReference>